<keyword evidence="1" id="KW-0687">Ribonucleoprotein</keyword>
<accession>L5MGV1</accession>
<keyword evidence="1" id="KW-0689">Ribosomal protein</keyword>
<reference evidence="2" key="1">
    <citation type="journal article" date="2013" name="Science">
        <title>Comparative analysis of bat genomes provides insight into the evolution of flight and immunity.</title>
        <authorList>
            <person name="Zhang G."/>
            <person name="Cowled C."/>
            <person name="Shi Z."/>
            <person name="Huang Z."/>
            <person name="Bishop-Lilly K.A."/>
            <person name="Fang X."/>
            <person name="Wynne J.W."/>
            <person name="Xiong Z."/>
            <person name="Baker M.L."/>
            <person name="Zhao W."/>
            <person name="Tachedjian M."/>
            <person name="Zhu Y."/>
            <person name="Zhou P."/>
            <person name="Jiang X."/>
            <person name="Ng J."/>
            <person name="Yang L."/>
            <person name="Wu L."/>
            <person name="Xiao J."/>
            <person name="Feng Y."/>
            <person name="Chen Y."/>
            <person name="Sun X."/>
            <person name="Zhang Y."/>
            <person name="Marsh G.A."/>
            <person name="Crameri G."/>
            <person name="Broder C.C."/>
            <person name="Frey K.G."/>
            <person name="Wang L.F."/>
            <person name="Wang J."/>
        </authorList>
    </citation>
    <scope>NUCLEOTIDE SEQUENCE [LARGE SCALE GENOMIC DNA]</scope>
</reference>
<dbReference type="Gene3D" id="1.10.10.250">
    <property type="entry name" value="Ribosomal protein L11, C-terminal domain"/>
    <property type="match status" value="1"/>
</dbReference>
<dbReference type="GO" id="GO:0005840">
    <property type="term" value="C:ribosome"/>
    <property type="evidence" value="ECO:0007669"/>
    <property type="project" value="UniProtKB-KW"/>
</dbReference>
<name>L5MGV1_MYODS</name>
<dbReference type="EMBL" id="KB099987">
    <property type="protein sequence ID" value="ELK37869.1"/>
    <property type="molecule type" value="Genomic_DNA"/>
</dbReference>
<gene>
    <name evidence="1" type="ORF">MDA_GLEAN10013507</name>
</gene>
<proteinExistence type="predicted"/>
<protein>
    <submittedName>
        <fullName evidence="1">60S ribosomal protein L12</fullName>
    </submittedName>
</protein>
<keyword evidence="2" id="KW-1185">Reference proteome</keyword>
<dbReference type="InterPro" id="IPR036769">
    <property type="entry name" value="Ribosomal_uL11_C_sf"/>
</dbReference>
<organism evidence="1 2">
    <name type="scientific">Myotis davidii</name>
    <name type="common">David's myotis</name>
    <dbReference type="NCBI Taxonomy" id="225400"/>
    <lineage>
        <taxon>Eukaryota</taxon>
        <taxon>Metazoa</taxon>
        <taxon>Chordata</taxon>
        <taxon>Craniata</taxon>
        <taxon>Vertebrata</taxon>
        <taxon>Euteleostomi</taxon>
        <taxon>Mammalia</taxon>
        <taxon>Eutheria</taxon>
        <taxon>Laurasiatheria</taxon>
        <taxon>Chiroptera</taxon>
        <taxon>Yangochiroptera</taxon>
        <taxon>Vespertilionidae</taxon>
        <taxon>Myotis</taxon>
    </lineage>
</organism>
<evidence type="ECO:0000313" key="1">
    <source>
        <dbReference type="EMBL" id="ELK37869.1"/>
    </source>
</evidence>
<sequence>MPLKFSPKEIKVIYLLCTARELSGTIKENLGTAQSMCCSVDGRHLHDIIDDISSHTVDAQLVKITKENISVTII</sequence>
<dbReference type="Proteomes" id="UP000010556">
    <property type="component" value="Unassembled WGS sequence"/>
</dbReference>
<evidence type="ECO:0000313" key="2">
    <source>
        <dbReference type="Proteomes" id="UP000010556"/>
    </source>
</evidence>
<dbReference type="AlphaFoldDB" id="L5MGV1"/>